<dbReference type="Pfam" id="PF00005">
    <property type="entry name" value="ABC_tran"/>
    <property type="match status" value="1"/>
</dbReference>
<keyword evidence="1" id="KW-0813">Transport</keyword>
<evidence type="ECO:0000256" key="5">
    <source>
        <dbReference type="SAM" id="MobiDB-lite"/>
    </source>
</evidence>
<feature type="domain" description="ABC transporter" evidence="6">
    <location>
        <begin position="18"/>
        <end position="252"/>
    </location>
</feature>
<dbReference type="GO" id="GO:0022857">
    <property type="term" value="F:transmembrane transporter activity"/>
    <property type="evidence" value="ECO:0007669"/>
    <property type="project" value="UniProtKB-ARBA"/>
</dbReference>
<evidence type="ECO:0000256" key="2">
    <source>
        <dbReference type="ARBA" id="ARBA00022741"/>
    </source>
</evidence>
<dbReference type="Proteomes" id="UP000008631">
    <property type="component" value="Chromosome"/>
</dbReference>
<evidence type="ECO:0000259" key="6">
    <source>
        <dbReference type="PROSITE" id="PS50893"/>
    </source>
</evidence>
<dbReference type="InterPro" id="IPR003593">
    <property type="entry name" value="AAA+_ATPase"/>
</dbReference>
<protein>
    <submittedName>
        <fullName evidence="7">ABC transporter related protein</fullName>
    </submittedName>
</protein>
<evidence type="ECO:0000256" key="1">
    <source>
        <dbReference type="ARBA" id="ARBA00022448"/>
    </source>
</evidence>
<gene>
    <name evidence="7" type="ordered locus">Isop_2119</name>
</gene>
<accession>E8R498</accession>
<dbReference type="GO" id="GO:0016887">
    <property type="term" value="F:ATP hydrolysis activity"/>
    <property type="evidence" value="ECO:0007669"/>
    <property type="project" value="InterPro"/>
</dbReference>
<evidence type="ECO:0000313" key="8">
    <source>
        <dbReference type="Proteomes" id="UP000008631"/>
    </source>
</evidence>
<dbReference type="PROSITE" id="PS50893">
    <property type="entry name" value="ABC_TRANSPORTER_2"/>
    <property type="match status" value="1"/>
</dbReference>
<name>E8R498_ISOPI</name>
<dbReference type="InterPro" id="IPR003439">
    <property type="entry name" value="ABC_transporter-like_ATP-bd"/>
</dbReference>
<dbReference type="STRING" id="575540.Isop_2119"/>
<dbReference type="CDD" id="cd03255">
    <property type="entry name" value="ABC_MJ0796_LolCDE_FtsE"/>
    <property type="match status" value="1"/>
</dbReference>
<dbReference type="AlphaFoldDB" id="E8R498"/>
<dbReference type="InterPro" id="IPR027417">
    <property type="entry name" value="P-loop_NTPase"/>
</dbReference>
<keyword evidence="2" id="KW-0547">Nucleotide-binding</keyword>
<reference evidence="7 8" key="2">
    <citation type="journal article" date="2011" name="Stand. Genomic Sci.">
        <title>Complete genome sequence of Isosphaera pallida type strain (IS1B).</title>
        <authorList>
            <consortium name="US DOE Joint Genome Institute (JGI-PGF)"/>
            <person name="Goker M."/>
            <person name="Cleland D."/>
            <person name="Saunders E."/>
            <person name="Lapidus A."/>
            <person name="Nolan M."/>
            <person name="Lucas S."/>
            <person name="Hammon N."/>
            <person name="Deshpande S."/>
            <person name="Cheng J.F."/>
            <person name="Tapia R."/>
            <person name="Han C."/>
            <person name="Goodwin L."/>
            <person name="Pitluck S."/>
            <person name="Liolios K."/>
            <person name="Pagani I."/>
            <person name="Ivanova N."/>
            <person name="Mavromatis K."/>
            <person name="Pati A."/>
            <person name="Chen A."/>
            <person name="Palaniappan K."/>
            <person name="Land M."/>
            <person name="Hauser L."/>
            <person name="Chang Y.J."/>
            <person name="Jeffries C.D."/>
            <person name="Detter J.C."/>
            <person name="Beck B."/>
            <person name="Woyke T."/>
            <person name="Bristow J."/>
            <person name="Eisen J.A."/>
            <person name="Markowitz V."/>
            <person name="Hugenholtz P."/>
            <person name="Kyrpides N.C."/>
            <person name="Klenk H.P."/>
        </authorList>
    </citation>
    <scope>NUCLEOTIDE SEQUENCE [LARGE SCALE GENOMIC DNA]</scope>
    <source>
        <strain evidence="8">ATCC 43644 / DSM 9630 / IS1B</strain>
    </source>
</reference>
<dbReference type="InParanoid" id="E8R498"/>
<evidence type="ECO:0000256" key="4">
    <source>
        <dbReference type="ARBA" id="ARBA00038388"/>
    </source>
</evidence>
<dbReference type="KEGG" id="ipa:Isop_2119"/>
<dbReference type="SMART" id="SM00382">
    <property type="entry name" value="AAA"/>
    <property type="match status" value="1"/>
</dbReference>
<dbReference type="OrthoDB" id="273392at2"/>
<sequence length="288" mass="31286">MNEICDDDRDVNPSPPLIRARGLDKLYPDGRVHALKGVDLTVPRGQRLAIVGPSGGGKSTLLNLLGALDSPTRGTIELDGQPLDATNLDAIRARRIGFVFQSFHLLPTLTALENVQIPLFETLNDRRRRVAKARDLLEQVGLADRANALPGQLSSGERQRVALARALVNDPCLILADEPTGNLDSANAELVLSILESLVRERRATLVVVTHDLEIAARFERIVTLRDGRLVADQTRGQSDSPFPCPLSHPGLVRDGSDDCILSSPSNPTRDPSRSPAWATPRPPRQPA</sequence>
<reference key="1">
    <citation type="submission" date="2010-11" db="EMBL/GenBank/DDBJ databases">
        <title>The complete sequence of chromosome of Isophaera pallida ATCC 43644.</title>
        <authorList>
            <consortium name="US DOE Joint Genome Institute (JGI-PGF)"/>
            <person name="Lucas S."/>
            <person name="Copeland A."/>
            <person name="Lapidus A."/>
            <person name="Bruce D."/>
            <person name="Goodwin L."/>
            <person name="Pitluck S."/>
            <person name="Kyrpides N."/>
            <person name="Mavromatis K."/>
            <person name="Pagani I."/>
            <person name="Ivanova N."/>
            <person name="Saunders E."/>
            <person name="Brettin T."/>
            <person name="Detter J.C."/>
            <person name="Han C."/>
            <person name="Tapia R."/>
            <person name="Land M."/>
            <person name="Hauser L."/>
            <person name="Markowitz V."/>
            <person name="Cheng J.-F."/>
            <person name="Hugenholtz P."/>
            <person name="Woyke T."/>
            <person name="Wu D."/>
            <person name="Eisen J.A."/>
        </authorList>
    </citation>
    <scope>NUCLEOTIDE SEQUENCE</scope>
    <source>
        <strain>ATCC 43644</strain>
    </source>
</reference>
<proteinExistence type="inferred from homology"/>
<evidence type="ECO:0000313" key="7">
    <source>
        <dbReference type="EMBL" id="ADV62699.1"/>
    </source>
</evidence>
<dbReference type="RefSeq" id="WP_013564987.1">
    <property type="nucleotide sequence ID" value="NC_014962.1"/>
</dbReference>
<dbReference type="GO" id="GO:0005524">
    <property type="term" value="F:ATP binding"/>
    <property type="evidence" value="ECO:0007669"/>
    <property type="project" value="UniProtKB-KW"/>
</dbReference>
<evidence type="ECO:0000256" key="3">
    <source>
        <dbReference type="ARBA" id="ARBA00022840"/>
    </source>
</evidence>
<dbReference type="InterPro" id="IPR015854">
    <property type="entry name" value="ABC_transpr_LolD-like"/>
</dbReference>
<dbReference type="GO" id="GO:0005886">
    <property type="term" value="C:plasma membrane"/>
    <property type="evidence" value="ECO:0007669"/>
    <property type="project" value="TreeGrafter"/>
</dbReference>
<dbReference type="EMBL" id="CP002353">
    <property type="protein sequence ID" value="ADV62699.1"/>
    <property type="molecule type" value="Genomic_DNA"/>
</dbReference>
<keyword evidence="3" id="KW-0067">ATP-binding</keyword>
<dbReference type="FunFam" id="3.40.50.300:FF:000032">
    <property type="entry name" value="Export ABC transporter ATP-binding protein"/>
    <property type="match status" value="1"/>
</dbReference>
<dbReference type="GO" id="GO:0098796">
    <property type="term" value="C:membrane protein complex"/>
    <property type="evidence" value="ECO:0007669"/>
    <property type="project" value="UniProtKB-ARBA"/>
</dbReference>
<dbReference type="PANTHER" id="PTHR24220">
    <property type="entry name" value="IMPORT ATP-BINDING PROTEIN"/>
    <property type="match status" value="1"/>
</dbReference>
<dbReference type="PANTHER" id="PTHR24220:SF86">
    <property type="entry name" value="ABC TRANSPORTER ABCH.1"/>
    <property type="match status" value="1"/>
</dbReference>
<organism evidence="7 8">
    <name type="scientific">Isosphaera pallida (strain ATCC 43644 / DSM 9630 / IS1B)</name>
    <dbReference type="NCBI Taxonomy" id="575540"/>
    <lineage>
        <taxon>Bacteria</taxon>
        <taxon>Pseudomonadati</taxon>
        <taxon>Planctomycetota</taxon>
        <taxon>Planctomycetia</taxon>
        <taxon>Isosphaerales</taxon>
        <taxon>Isosphaeraceae</taxon>
        <taxon>Isosphaera</taxon>
    </lineage>
</organism>
<dbReference type="InterPro" id="IPR017911">
    <property type="entry name" value="MacB-like_ATP-bd"/>
</dbReference>
<dbReference type="PROSITE" id="PS00211">
    <property type="entry name" value="ABC_TRANSPORTER_1"/>
    <property type="match status" value="1"/>
</dbReference>
<dbReference type="SUPFAM" id="SSF52540">
    <property type="entry name" value="P-loop containing nucleoside triphosphate hydrolases"/>
    <property type="match status" value="1"/>
</dbReference>
<feature type="region of interest" description="Disordered" evidence="5">
    <location>
        <begin position="234"/>
        <end position="288"/>
    </location>
</feature>
<dbReference type="HOGENOM" id="CLU_000604_1_22_0"/>
<dbReference type="Gene3D" id="3.40.50.300">
    <property type="entry name" value="P-loop containing nucleotide triphosphate hydrolases"/>
    <property type="match status" value="1"/>
</dbReference>
<dbReference type="eggNOG" id="COG1136">
    <property type="taxonomic scope" value="Bacteria"/>
</dbReference>
<dbReference type="InterPro" id="IPR017871">
    <property type="entry name" value="ABC_transporter-like_CS"/>
</dbReference>
<comment type="similarity">
    <text evidence="4">Belongs to the ABC transporter superfamily. Macrolide exporter (TC 3.A.1.122) family.</text>
</comment>
<keyword evidence="8" id="KW-1185">Reference proteome</keyword>